<dbReference type="InterPro" id="IPR002549">
    <property type="entry name" value="AI-2E-like"/>
</dbReference>
<evidence type="ECO:0000256" key="2">
    <source>
        <dbReference type="ARBA" id="ARBA00009773"/>
    </source>
</evidence>
<dbReference type="EMBL" id="CP030139">
    <property type="protein sequence ID" value="AZB71452.1"/>
    <property type="molecule type" value="Genomic_DNA"/>
</dbReference>
<comment type="similarity">
    <text evidence="2">Belongs to the autoinducer-2 exporter (AI-2E) (TC 2.A.86) family.</text>
</comment>
<name>A0AAN1QL43_SYNEL</name>
<sequence length="389" mass="43692">MRLGQWLGFTGILAAAYILWQLRQVMLLLFAAVVLAVIINHLARQLQQRLRWSRRLSLTVTLLGLTVVGGLLVALLMPPLLVQFQDLLELAPQGFAKLLDWVEERLVDIVQLLPGFSDDRSARLFVDSAIRDLIQSFGDRRNWTSFSQQLGPLARNFLSVFNNTVVAAAQLLLIVVLTLMMLSNPQSYRQTFLRLLPSFYRRRADEILNACEISLSDWFLGILISSSAIALFSWVGLMILGVKLALVNAIIAGFLNLIPNLGPTLSAVFPISVVLLDEPWKAWAVLVLYIIIQQLESYWLTPTIMARQVSLLPALTLIAQIVFASIFGLAGLILALPLAVVAKVFFEQVLIHDVLDRWQHLHYFKHPEWIGPHPESEQAAIAEAEEETF</sequence>
<feature type="transmembrane region" description="Helical" evidence="6">
    <location>
        <begin position="55"/>
        <end position="77"/>
    </location>
</feature>
<evidence type="ECO:0000256" key="1">
    <source>
        <dbReference type="ARBA" id="ARBA00004141"/>
    </source>
</evidence>
<dbReference type="PANTHER" id="PTHR21716:SF62">
    <property type="entry name" value="TRANSPORT PROTEIN YDBI-RELATED"/>
    <property type="match status" value="1"/>
</dbReference>
<feature type="transmembrane region" description="Helical" evidence="6">
    <location>
        <begin position="246"/>
        <end position="276"/>
    </location>
</feature>
<gene>
    <name evidence="7" type="ORF">DOP62_00770</name>
</gene>
<dbReference type="AlphaFoldDB" id="A0AAN1QL43"/>
<feature type="transmembrane region" description="Helical" evidence="6">
    <location>
        <begin position="321"/>
        <end position="346"/>
    </location>
</feature>
<comment type="subcellular location">
    <subcellularLocation>
        <location evidence="1">Membrane</location>
        <topology evidence="1">Multi-pass membrane protein</topology>
    </subcellularLocation>
</comment>
<keyword evidence="5 6" id="KW-0472">Membrane</keyword>
<accession>A0AAN1QL43</accession>
<reference evidence="7 8" key="1">
    <citation type="journal article" date="2018" name="Sci. Rep.">
        <title>Genome Features and Biochemical Characteristics of a Robust, Fast Growing and Naturally Transformable Cyanobacterium Synechococcus elongatus PCC 11801 Isolated from India.</title>
        <authorList>
            <person name="Jaiswal D."/>
            <person name="Sengupta A."/>
            <person name="Sohoni S."/>
            <person name="Sengupta S."/>
            <person name="Phadnavis A.G."/>
            <person name="Pakrasi H.B."/>
            <person name="Wangikar P.P."/>
        </authorList>
    </citation>
    <scope>NUCLEOTIDE SEQUENCE [LARGE SCALE GENOMIC DNA]</scope>
    <source>
        <strain evidence="7 8">PCC 11801</strain>
    </source>
</reference>
<evidence type="ECO:0000256" key="3">
    <source>
        <dbReference type="ARBA" id="ARBA00022692"/>
    </source>
</evidence>
<feature type="transmembrane region" description="Helical" evidence="6">
    <location>
        <begin position="24"/>
        <end position="43"/>
    </location>
</feature>
<feature type="transmembrane region" description="Helical" evidence="6">
    <location>
        <begin position="218"/>
        <end position="240"/>
    </location>
</feature>
<dbReference type="GO" id="GO:0016020">
    <property type="term" value="C:membrane"/>
    <property type="evidence" value="ECO:0007669"/>
    <property type="project" value="UniProtKB-SubCell"/>
</dbReference>
<dbReference type="RefSeq" id="WP_208674763.1">
    <property type="nucleotide sequence ID" value="NZ_CP030139.2"/>
</dbReference>
<evidence type="ECO:0000256" key="6">
    <source>
        <dbReference type="SAM" id="Phobius"/>
    </source>
</evidence>
<keyword evidence="3 6" id="KW-0812">Transmembrane</keyword>
<proteinExistence type="inferred from homology"/>
<evidence type="ECO:0000256" key="5">
    <source>
        <dbReference type="ARBA" id="ARBA00023136"/>
    </source>
</evidence>
<dbReference type="Pfam" id="PF01594">
    <property type="entry name" value="AI-2E_transport"/>
    <property type="match status" value="1"/>
</dbReference>
<dbReference type="Proteomes" id="UP000267249">
    <property type="component" value="Chromosome"/>
</dbReference>
<feature type="transmembrane region" description="Helical" evidence="6">
    <location>
        <begin position="283"/>
        <end position="301"/>
    </location>
</feature>
<evidence type="ECO:0000313" key="8">
    <source>
        <dbReference type="Proteomes" id="UP000267249"/>
    </source>
</evidence>
<evidence type="ECO:0000256" key="4">
    <source>
        <dbReference type="ARBA" id="ARBA00022989"/>
    </source>
</evidence>
<dbReference type="GO" id="GO:0055085">
    <property type="term" value="P:transmembrane transport"/>
    <property type="evidence" value="ECO:0007669"/>
    <property type="project" value="TreeGrafter"/>
</dbReference>
<dbReference type="PANTHER" id="PTHR21716">
    <property type="entry name" value="TRANSMEMBRANE PROTEIN"/>
    <property type="match status" value="1"/>
</dbReference>
<keyword evidence="4 6" id="KW-1133">Transmembrane helix</keyword>
<evidence type="ECO:0000313" key="7">
    <source>
        <dbReference type="EMBL" id="AZB71452.1"/>
    </source>
</evidence>
<organism evidence="7 8">
    <name type="scientific">Synechococcus elongatus PCC 11801</name>
    <dbReference type="NCBI Taxonomy" id="2219813"/>
    <lineage>
        <taxon>Bacteria</taxon>
        <taxon>Bacillati</taxon>
        <taxon>Cyanobacteriota</taxon>
        <taxon>Cyanophyceae</taxon>
        <taxon>Synechococcales</taxon>
        <taxon>Synechococcaceae</taxon>
        <taxon>Synechococcus</taxon>
    </lineage>
</organism>
<protein>
    <submittedName>
        <fullName evidence="7">AI-2E family transporter</fullName>
    </submittedName>
</protein>
<feature type="transmembrane region" description="Helical" evidence="6">
    <location>
        <begin position="160"/>
        <end position="182"/>
    </location>
</feature>